<dbReference type="EMBL" id="AUZZ01006401">
    <property type="protein sequence ID" value="EQD46490.1"/>
    <property type="molecule type" value="Genomic_DNA"/>
</dbReference>
<feature type="non-terminal residue" evidence="9">
    <location>
        <position position="1"/>
    </location>
</feature>
<evidence type="ECO:0000256" key="2">
    <source>
        <dbReference type="ARBA" id="ARBA00022676"/>
    </source>
</evidence>
<dbReference type="GO" id="GO:0099621">
    <property type="term" value="F:undecaprenyl-phosphate 4-deoxy-4-formamido-L-arabinose transferase activity"/>
    <property type="evidence" value="ECO:0007669"/>
    <property type="project" value="TreeGrafter"/>
</dbReference>
<evidence type="ECO:0000313" key="9">
    <source>
        <dbReference type="EMBL" id="EQD46490.1"/>
    </source>
</evidence>
<evidence type="ECO:0000256" key="6">
    <source>
        <dbReference type="ARBA" id="ARBA00022989"/>
    </source>
</evidence>
<dbReference type="GO" id="GO:0005886">
    <property type="term" value="C:plasma membrane"/>
    <property type="evidence" value="ECO:0007669"/>
    <property type="project" value="TreeGrafter"/>
</dbReference>
<keyword evidence="2" id="KW-0328">Glycosyltransferase</keyword>
<dbReference type="EC" id="2.-.-.-" evidence="9"/>
<keyword evidence="4" id="KW-0812">Transmembrane</keyword>
<evidence type="ECO:0000256" key="1">
    <source>
        <dbReference type="ARBA" id="ARBA00022475"/>
    </source>
</evidence>
<keyword evidence="7" id="KW-0472">Membrane</keyword>
<dbReference type="InterPro" id="IPR050256">
    <property type="entry name" value="Glycosyltransferase_2"/>
</dbReference>
<keyword evidence="6" id="KW-1133">Transmembrane helix</keyword>
<gene>
    <name evidence="9" type="ORF">B2A_08878</name>
</gene>
<evidence type="ECO:0000256" key="5">
    <source>
        <dbReference type="ARBA" id="ARBA00022985"/>
    </source>
</evidence>
<dbReference type="Pfam" id="PF00535">
    <property type="entry name" value="Glycos_transf_2"/>
    <property type="match status" value="1"/>
</dbReference>
<keyword evidence="3 9" id="KW-0808">Transferase</keyword>
<dbReference type="InterPro" id="IPR029044">
    <property type="entry name" value="Nucleotide-diphossugar_trans"/>
</dbReference>
<dbReference type="GO" id="GO:0009103">
    <property type="term" value="P:lipopolysaccharide biosynthetic process"/>
    <property type="evidence" value="ECO:0007669"/>
    <property type="project" value="UniProtKB-KW"/>
</dbReference>
<organism evidence="9">
    <name type="scientific">mine drainage metagenome</name>
    <dbReference type="NCBI Taxonomy" id="410659"/>
    <lineage>
        <taxon>unclassified sequences</taxon>
        <taxon>metagenomes</taxon>
        <taxon>ecological metagenomes</taxon>
    </lineage>
</organism>
<keyword evidence="5" id="KW-0448">Lipopolysaccharide biosynthesis</keyword>
<reference evidence="9" key="1">
    <citation type="submission" date="2013-08" db="EMBL/GenBank/DDBJ databases">
        <authorList>
            <person name="Mendez C."/>
            <person name="Richter M."/>
            <person name="Ferrer M."/>
            <person name="Sanchez J."/>
        </authorList>
    </citation>
    <scope>NUCLEOTIDE SEQUENCE</scope>
</reference>
<feature type="domain" description="Glycosyltransferase 2-like" evidence="8">
    <location>
        <begin position="19"/>
        <end position="176"/>
    </location>
</feature>
<accession>T1AWM3</accession>
<reference evidence="9" key="2">
    <citation type="journal article" date="2014" name="ISME J.">
        <title>Microbial stratification in low pH oxic and suboxic macroscopic growths along an acid mine drainage.</title>
        <authorList>
            <person name="Mendez-Garcia C."/>
            <person name="Mesa V."/>
            <person name="Sprenger R.R."/>
            <person name="Richter M."/>
            <person name="Diez M.S."/>
            <person name="Solano J."/>
            <person name="Bargiela R."/>
            <person name="Golyshina O.V."/>
            <person name="Manteca A."/>
            <person name="Ramos J.L."/>
            <person name="Gallego J.R."/>
            <person name="Llorente I."/>
            <person name="Martins Dos Santos V.A."/>
            <person name="Jensen O.N."/>
            <person name="Pelaez A.I."/>
            <person name="Sanchez J."/>
            <person name="Ferrer M."/>
        </authorList>
    </citation>
    <scope>NUCLEOTIDE SEQUENCE</scope>
</reference>
<dbReference type="InterPro" id="IPR001173">
    <property type="entry name" value="Glyco_trans_2-like"/>
</dbReference>
<feature type="non-terminal residue" evidence="9">
    <location>
        <position position="178"/>
    </location>
</feature>
<dbReference type="PANTHER" id="PTHR48090">
    <property type="entry name" value="UNDECAPRENYL-PHOSPHATE 4-DEOXY-4-FORMAMIDO-L-ARABINOSE TRANSFERASE-RELATED"/>
    <property type="match status" value="1"/>
</dbReference>
<name>T1AWM3_9ZZZZ</name>
<evidence type="ECO:0000259" key="8">
    <source>
        <dbReference type="Pfam" id="PF00535"/>
    </source>
</evidence>
<evidence type="ECO:0000256" key="3">
    <source>
        <dbReference type="ARBA" id="ARBA00022679"/>
    </source>
</evidence>
<dbReference type="PANTHER" id="PTHR48090:SF3">
    <property type="entry name" value="UNDECAPRENYL-PHOSPHATE 4-DEOXY-4-FORMAMIDO-L-ARABINOSE TRANSFERASE"/>
    <property type="match status" value="1"/>
</dbReference>
<proteinExistence type="predicted"/>
<dbReference type="SUPFAM" id="SSF53448">
    <property type="entry name" value="Nucleotide-diphospho-sugar transferases"/>
    <property type="match status" value="1"/>
</dbReference>
<protein>
    <submittedName>
        <fullName evidence="9">Glycosyl transferase family 2</fullName>
        <ecNumber evidence="9">2.-.-.-</ecNumber>
    </submittedName>
</protein>
<dbReference type="Gene3D" id="3.90.550.10">
    <property type="entry name" value="Spore Coat Polysaccharide Biosynthesis Protein SpsA, Chain A"/>
    <property type="match status" value="1"/>
</dbReference>
<evidence type="ECO:0000256" key="7">
    <source>
        <dbReference type="ARBA" id="ARBA00023136"/>
    </source>
</evidence>
<evidence type="ECO:0000256" key="4">
    <source>
        <dbReference type="ARBA" id="ARBA00022692"/>
    </source>
</evidence>
<sequence length="178" mass="19576">LSRPSTARQPLRPEVLVTLPVRDEASRLVESLRVLARALDGAGFRYRLSIAEDGSTDGTKELLDQLPALFPGLVVQQHTDSLGRGKALRMLWSEVEADVYCFTDTDLATGPNAVVDAIRHVLDGEDIVVGSRYAPGAEVHRPPLREVVSKVYNGLLRFTFREPIRDHQCGLKVFSASA</sequence>
<dbReference type="AlphaFoldDB" id="T1AWM3"/>
<comment type="caution">
    <text evidence="9">The sequence shown here is derived from an EMBL/GenBank/DDBJ whole genome shotgun (WGS) entry which is preliminary data.</text>
</comment>
<keyword evidence="1" id="KW-1003">Cell membrane</keyword>